<evidence type="ECO:0000256" key="1">
    <source>
        <dbReference type="ARBA" id="ARBA00023002"/>
    </source>
</evidence>
<name>A0ABT2H5D4_9MICO</name>
<dbReference type="Pfam" id="PF00248">
    <property type="entry name" value="Aldo_ket_red"/>
    <property type="match status" value="1"/>
</dbReference>
<accession>A0ABT2H5D4</accession>
<dbReference type="PANTHER" id="PTHR43364:SF4">
    <property type="entry name" value="NAD(P)-LINKED OXIDOREDUCTASE SUPERFAMILY PROTEIN"/>
    <property type="match status" value="1"/>
</dbReference>
<evidence type="ECO:0000313" key="4">
    <source>
        <dbReference type="Proteomes" id="UP001165586"/>
    </source>
</evidence>
<dbReference type="PANTHER" id="PTHR43364">
    <property type="entry name" value="NADH-SPECIFIC METHYLGLYOXAL REDUCTASE-RELATED"/>
    <property type="match status" value="1"/>
</dbReference>
<dbReference type="SUPFAM" id="SSF51430">
    <property type="entry name" value="NAD(P)-linked oxidoreductase"/>
    <property type="match status" value="1"/>
</dbReference>
<feature type="domain" description="NADP-dependent oxidoreductase" evidence="2">
    <location>
        <begin position="18"/>
        <end position="316"/>
    </location>
</feature>
<dbReference type="EMBL" id="JANLCJ010000005">
    <property type="protein sequence ID" value="MCS5735124.1"/>
    <property type="molecule type" value="Genomic_DNA"/>
</dbReference>
<proteinExistence type="predicted"/>
<dbReference type="InterPro" id="IPR023210">
    <property type="entry name" value="NADP_OxRdtase_dom"/>
</dbReference>
<dbReference type="InterPro" id="IPR036812">
    <property type="entry name" value="NAD(P)_OxRdtase_dom_sf"/>
</dbReference>
<dbReference type="Gene3D" id="3.20.20.100">
    <property type="entry name" value="NADP-dependent oxidoreductase domain"/>
    <property type="match status" value="1"/>
</dbReference>
<evidence type="ECO:0000259" key="2">
    <source>
        <dbReference type="Pfam" id="PF00248"/>
    </source>
</evidence>
<dbReference type="RefSeq" id="WP_259540032.1">
    <property type="nucleotide sequence ID" value="NZ_JANLCJ010000005.1"/>
</dbReference>
<sequence length="353" mass="37433">MRYTTLGTETGLRVSEFALGTSNFGTKWATGADQAASKQIFDSFAEAGGTFVDTADTYQQGDSEHYLADFLAVDRDHFVVASKFTFGTAGQTGISKTGNSRKTIVRSLEATLTRLGTDYLDLYWAHSPDGVTPLAEITDTLDDLVRGGKILHGGLSNFAAWQVAQAVASARAGGRNPVIATQFEYSLAARDGERDLIPMAESLSIGGLLYSPLGGGLLTGKYRTSAEGRLTTLNSIIQREDTAQKTAVVDAVLAISAETSMPAAVVAIAWLRARNARSRTALVTIIGPRTLDQLGSYLAALDVELSAEQYDRLDAASAPVLGIPHDSATASRNRVLGGTADSFVRPDEHLVAP</sequence>
<dbReference type="Proteomes" id="UP001165586">
    <property type="component" value="Unassembled WGS sequence"/>
</dbReference>
<reference evidence="3" key="1">
    <citation type="submission" date="2022-08" db="EMBL/GenBank/DDBJ databases">
        <authorList>
            <person name="Deng Y."/>
            <person name="Han X.-F."/>
            <person name="Zhang Y.-Q."/>
        </authorList>
    </citation>
    <scope>NUCLEOTIDE SEQUENCE</scope>
    <source>
        <strain evidence="3">CPCC 203386</strain>
    </source>
</reference>
<gene>
    <name evidence="3" type="ORF">N1032_15365</name>
</gene>
<evidence type="ECO:0000313" key="3">
    <source>
        <dbReference type="EMBL" id="MCS5735124.1"/>
    </source>
</evidence>
<dbReference type="InterPro" id="IPR050523">
    <property type="entry name" value="AKR_Detox_Biosynth"/>
</dbReference>
<comment type="caution">
    <text evidence="3">The sequence shown here is derived from an EMBL/GenBank/DDBJ whole genome shotgun (WGS) entry which is preliminary data.</text>
</comment>
<organism evidence="3 4">
    <name type="scientific">Herbiconiux daphne</name>
    <dbReference type="NCBI Taxonomy" id="2970914"/>
    <lineage>
        <taxon>Bacteria</taxon>
        <taxon>Bacillati</taxon>
        <taxon>Actinomycetota</taxon>
        <taxon>Actinomycetes</taxon>
        <taxon>Micrococcales</taxon>
        <taxon>Microbacteriaceae</taxon>
        <taxon>Herbiconiux</taxon>
    </lineage>
</organism>
<keyword evidence="4" id="KW-1185">Reference proteome</keyword>
<protein>
    <submittedName>
        <fullName evidence="3">Aldo/keto reductase</fullName>
    </submittedName>
</protein>
<keyword evidence="1" id="KW-0560">Oxidoreductase</keyword>